<dbReference type="Proteomes" id="UP000264492">
    <property type="component" value="Unassembled WGS sequence"/>
</dbReference>
<keyword evidence="1" id="KW-1133">Transmembrane helix</keyword>
<sequence>MQQCPPNPDGPSWGATALAWLTLLAFGLGGLAIPVVSFRASAGRQRLKRLWRLLLGLLGMLAVWLLGLWIFFVFFVLTCATF</sequence>
<keyword evidence="1" id="KW-0812">Transmembrane</keyword>
<accession>A0A371JYZ7</accession>
<organism evidence="2 3">
    <name type="scientific">Lysobacter silvisoli</name>
    <dbReference type="NCBI Taxonomy" id="2293254"/>
    <lineage>
        <taxon>Bacteria</taxon>
        <taxon>Pseudomonadati</taxon>
        <taxon>Pseudomonadota</taxon>
        <taxon>Gammaproteobacteria</taxon>
        <taxon>Lysobacterales</taxon>
        <taxon>Lysobacteraceae</taxon>
        <taxon>Lysobacter</taxon>
    </lineage>
</organism>
<feature type="transmembrane region" description="Helical" evidence="1">
    <location>
        <begin position="17"/>
        <end position="38"/>
    </location>
</feature>
<evidence type="ECO:0000313" key="3">
    <source>
        <dbReference type="Proteomes" id="UP000264492"/>
    </source>
</evidence>
<evidence type="ECO:0000256" key="1">
    <source>
        <dbReference type="SAM" id="Phobius"/>
    </source>
</evidence>
<comment type="caution">
    <text evidence="2">The sequence shown here is derived from an EMBL/GenBank/DDBJ whole genome shotgun (WGS) entry which is preliminary data.</text>
</comment>
<evidence type="ECO:0000313" key="2">
    <source>
        <dbReference type="EMBL" id="RDZ26891.1"/>
    </source>
</evidence>
<keyword evidence="1" id="KW-0472">Membrane</keyword>
<name>A0A371JYZ7_9GAMM</name>
<proteinExistence type="predicted"/>
<protein>
    <submittedName>
        <fullName evidence="2">Uncharacterized protein</fullName>
    </submittedName>
</protein>
<dbReference type="AlphaFoldDB" id="A0A371JYZ7"/>
<reference evidence="2 3" key="1">
    <citation type="submission" date="2018-08" db="EMBL/GenBank/DDBJ databases">
        <title>Lysobacter sp. zong2l5, whole genome shotgun sequence.</title>
        <authorList>
            <person name="Zhang X."/>
            <person name="Feng G."/>
            <person name="Zhu H."/>
        </authorList>
    </citation>
    <scope>NUCLEOTIDE SEQUENCE [LARGE SCALE GENOMIC DNA]</scope>
    <source>
        <strain evidence="3">zong2l5</strain>
    </source>
</reference>
<keyword evidence="3" id="KW-1185">Reference proteome</keyword>
<feature type="transmembrane region" description="Helical" evidence="1">
    <location>
        <begin position="50"/>
        <end position="77"/>
    </location>
</feature>
<gene>
    <name evidence="2" type="ORF">DX914_11480</name>
</gene>
<dbReference type="EMBL" id="QTSU01000002">
    <property type="protein sequence ID" value="RDZ26891.1"/>
    <property type="molecule type" value="Genomic_DNA"/>
</dbReference>